<protein>
    <submittedName>
        <fullName evidence="9">ABC transporter ComYB</fullName>
    </submittedName>
</protein>
<dbReference type="InterPro" id="IPR003004">
    <property type="entry name" value="GspF/PilC"/>
</dbReference>
<evidence type="ECO:0000256" key="6">
    <source>
        <dbReference type="ARBA" id="ARBA00023136"/>
    </source>
</evidence>
<evidence type="ECO:0000256" key="5">
    <source>
        <dbReference type="ARBA" id="ARBA00022989"/>
    </source>
</evidence>
<evidence type="ECO:0000259" key="8">
    <source>
        <dbReference type="Pfam" id="PF00482"/>
    </source>
</evidence>
<dbReference type="PANTHER" id="PTHR30012">
    <property type="entry name" value="GENERAL SECRETION PATHWAY PROTEIN"/>
    <property type="match status" value="1"/>
</dbReference>
<keyword evidence="4 7" id="KW-0812">Transmembrane</keyword>
<dbReference type="InterPro" id="IPR042094">
    <property type="entry name" value="T2SS_GspF_sf"/>
</dbReference>
<comment type="similarity">
    <text evidence="2">Belongs to the GSP F family.</text>
</comment>
<dbReference type="InterPro" id="IPR047692">
    <property type="entry name" value="T4P_ComGB"/>
</dbReference>
<feature type="transmembrane region" description="Helical" evidence="7">
    <location>
        <begin position="319"/>
        <end position="340"/>
    </location>
</feature>
<evidence type="ECO:0000256" key="2">
    <source>
        <dbReference type="ARBA" id="ARBA00005745"/>
    </source>
</evidence>
<evidence type="ECO:0000313" key="9">
    <source>
        <dbReference type="EMBL" id="AGS04641.1"/>
    </source>
</evidence>
<evidence type="ECO:0000256" key="7">
    <source>
        <dbReference type="SAM" id="Phobius"/>
    </source>
</evidence>
<gene>
    <name evidence="9" type="ORF">KE3_0050</name>
</gene>
<sequence length="347" mass="39553">MSKLKALLGTDILALRKQKSKKLPFKKQQKVIQLFNNLFNSGFNLTEIVSFLRRSQLLAEVYVDSMQESLLSGASLADMMAKLGFSDTIVTQIALADVHGNCQQSLLKIDGYLASMSVVRKKLIEVATYPLILFSFLILIMLGLKNYLLPQLENQNFATQIISHFPMIFLGGFALLALGILLGVLYAEHLSPIYLYSQLSRLPIFGRHVRLYLTAYYAREWGNLIGQGIELMEIVELMQRQKSRLFQEIGKDMQEALLSGQSFHQKVLDYPFFLRELSLMIEYGEVKSKLGRELDIYAEETWQNFFSQLTQATQLIQPLVFVFVASIIVLIYVAMLLPMYQNMGGNF</sequence>
<dbReference type="InterPro" id="IPR018076">
    <property type="entry name" value="T2SS_GspF_dom"/>
</dbReference>
<dbReference type="EMBL" id="CP003025">
    <property type="protein sequence ID" value="AGS04641.1"/>
    <property type="molecule type" value="Genomic_DNA"/>
</dbReference>
<dbReference type="Proteomes" id="UP000015268">
    <property type="component" value="Chromosome"/>
</dbReference>
<keyword evidence="6 7" id="KW-0472">Membrane</keyword>
<keyword evidence="5 7" id="KW-1133">Transmembrane helix</keyword>
<dbReference type="Gene3D" id="1.20.81.30">
    <property type="entry name" value="Type II secretion system (T2SS), domain F"/>
    <property type="match status" value="2"/>
</dbReference>
<dbReference type="KEGG" id="slu:KE3_0050"/>
<dbReference type="GeneID" id="58527469"/>
<dbReference type="PRINTS" id="PR00812">
    <property type="entry name" value="BCTERIALGSPF"/>
</dbReference>
<name>A0AB33AJA6_9STRE</name>
<organism evidence="9 10">
    <name type="scientific">Streptococcus lutetiensis 033</name>
    <dbReference type="NCBI Taxonomy" id="1076934"/>
    <lineage>
        <taxon>Bacteria</taxon>
        <taxon>Bacillati</taxon>
        <taxon>Bacillota</taxon>
        <taxon>Bacilli</taxon>
        <taxon>Lactobacillales</taxon>
        <taxon>Streptococcaceae</taxon>
        <taxon>Streptococcus</taxon>
    </lineage>
</organism>
<dbReference type="AlphaFoldDB" id="A0AB33AJA6"/>
<feature type="domain" description="Type II secretion system protein GspF" evidence="8">
    <location>
        <begin position="218"/>
        <end position="338"/>
    </location>
</feature>
<comment type="subcellular location">
    <subcellularLocation>
        <location evidence="1">Cell membrane</location>
        <topology evidence="1">Multi-pass membrane protein</topology>
    </subcellularLocation>
</comment>
<reference evidence="9 10" key="1">
    <citation type="journal article" date="2013" name="BMC Microbiol.">
        <title>Dynamics of fecal microbial communities in children with diarrhea of unknown etiology and genomic analysis of associated Streptococcus lutetiensis.</title>
        <authorList>
            <person name="Jin D."/>
            <person name="Chen C."/>
            <person name="Li L."/>
            <person name="Lu S."/>
            <person name="Li Z."/>
            <person name="Zhou Z."/>
            <person name="Jing H."/>
            <person name="Xu Y."/>
            <person name="Du P."/>
            <person name="Wang H."/>
            <person name="Xiong Y."/>
            <person name="Zheng H."/>
            <person name="Bai X."/>
            <person name="Sun H."/>
            <person name="Wang L."/>
            <person name="Ye C."/>
            <person name="Gottschalk M."/>
            <person name="Xu J."/>
        </authorList>
    </citation>
    <scope>NUCLEOTIDE SEQUENCE [LARGE SCALE GENOMIC DNA]</scope>
    <source>
        <strain evidence="9 10">033</strain>
    </source>
</reference>
<dbReference type="NCBIfam" id="NF041012">
    <property type="entry name" value="T4P_ComGB"/>
    <property type="match status" value="1"/>
</dbReference>
<evidence type="ECO:0000313" key="10">
    <source>
        <dbReference type="Proteomes" id="UP000015268"/>
    </source>
</evidence>
<dbReference type="GO" id="GO:0005886">
    <property type="term" value="C:plasma membrane"/>
    <property type="evidence" value="ECO:0007669"/>
    <property type="project" value="UniProtKB-SubCell"/>
</dbReference>
<proteinExistence type="inferred from homology"/>
<feature type="transmembrane region" description="Helical" evidence="7">
    <location>
        <begin position="126"/>
        <end position="144"/>
    </location>
</feature>
<feature type="transmembrane region" description="Helical" evidence="7">
    <location>
        <begin position="164"/>
        <end position="187"/>
    </location>
</feature>
<evidence type="ECO:0000256" key="1">
    <source>
        <dbReference type="ARBA" id="ARBA00004651"/>
    </source>
</evidence>
<accession>A0AB33AJA6</accession>
<keyword evidence="10" id="KW-1185">Reference proteome</keyword>
<keyword evidence="3" id="KW-1003">Cell membrane</keyword>
<dbReference type="PANTHER" id="PTHR30012:SF0">
    <property type="entry name" value="TYPE II SECRETION SYSTEM PROTEIN F-RELATED"/>
    <property type="match status" value="1"/>
</dbReference>
<dbReference type="Pfam" id="PF00482">
    <property type="entry name" value="T2SSF"/>
    <property type="match status" value="2"/>
</dbReference>
<evidence type="ECO:0000256" key="3">
    <source>
        <dbReference type="ARBA" id="ARBA00022475"/>
    </source>
</evidence>
<dbReference type="RefSeq" id="WP_020915988.1">
    <property type="nucleotide sequence ID" value="NC_021900.1"/>
</dbReference>
<evidence type="ECO:0000256" key="4">
    <source>
        <dbReference type="ARBA" id="ARBA00022692"/>
    </source>
</evidence>
<feature type="domain" description="Type II secretion system protein GspF" evidence="8">
    <location>
        <begin position="32"/>
        <end position="150"/>
    </location>
</feature>